<dbReference type="Proteomes" id="UP000694390">
    <property type="component" value="Chromosome 24"/>
</dbReference>
<feature type="transmembrane region" description="Helical" evidence="12">
    <location>
        <begin position="550"/>
        <end position="573"/>
    </location>
</feature>
<evidence type="ECO:0000256" key="1">
    <source>
        <dbReference type="ARBA" id="ARBA00004167"/>
    </source>
</evidence>
<evidence type="ECO:0008006" key="17">
    <source>
        <dbReference type="Google" id="ProtNLM"/>
    </source>
</evidence>
<feature type="region of interest" description="Disordered" evidence="11">
    <location>
        <begin position="581"/>
        <end position="656"/>
    </location>
</feature>
<evidence type="ECO:0000256" key="11">
    <source>
        <dbReference type="SAM" id="MobiDB-lite"/>
    </source>
</evidence>
<evidence type="ECO:0000259" key="13">
    <source>
        <dbReference type="PROSITE" id="PS50835"/>
    </source>
</evidence>
<reference evidence="15" key="2">
    <citation type="submission" date="2025-08" db="UniProtKB">
        <authorList>
            <consortium name="Ensembl"/>
        </authorList>
    </citation>
    <scope>IDENTIFICATION</scope>
</reference>
<evidence type="ECO:0000256" key="5">
    <source>
        <dbReference type="ARBA" id="ARBA00022737"/>
    </source>
</evidence>
<dbReference type="InterPro" id="IPR007110">
    <property type="entry name" value="Ig-like_dom"/>
</dbReference>
<dbReference type="AlphaFoldDB" id="A0A8C4YBU3"/>
<feature type="domain" description="Ig-like" evidence="13">
    <location>
        <begin position="8"/>
        <end position="106"/>
    </location>
</feature>
<dbReference type="PROSITE" id="PS50853">
    <property type="entry name" value="FN3"/>
    <property type="match status" value="1"/>
</dbReference>
<comment type="similarity">
    <text evidence="2">Belongs to the immunoglobulin superfamily. DCC family.</text>
</comment>
<dbReference type="SMART" id="SM00409">
    <property type="entry name" value="IG"/>
    <property type="match status" value="4"/>
</dbReference>
<dbReference type="PROSITE" id="PS50835">
    <property type="entry name" value="IG_LIKE"/>
    <property type="match status" value="4"/>
</dbReference>
<evidence type="ECO:0000256" key="9">
    <source>
        <dbReference type="ARBA" id="ARBA00023180"/>
    </source>
</evidence>
<reference evidence="15" key="1">
    <citation type="submission" date="2019-06" db="EMBL/GenBank/DDBJ databases">
        <title>G10K-VGP Goodes thornscrub tortoise genome, primary haplotype.</title>
        <authorList>
            <person name="Murphy B."/>
            <person name="Edwards T."/>
            <person name="Rhie A."/>
            <person name="Koren S."/>
            <person name="Phillippy A."/>
            <person name="Fedrigo O."/>
            <person name="Haase B."/>
            <person name="Mountcastle J."/>
            <person name="Lewin H."/>
            <person name="Damas J."/>
            <person name="Howe K."/>
            <person name="Formenti G."/>
            <person name="Myers G."/>
            <person name="Durbin R."/>
            <person name="Jarvis E.D."/>
        </authorList>
    </citation>
    <scope>NUCLEOTIDE SEQUENCE [LARGE SCALE GENOMIC DNA]</scope>
</reference>
<keyword evidence="6 12" id="KW-1133">Transmembrane helix</keyword>
<feature type="domain" description="Ig-like" evidence="13">
    <location>
        <begin position="303"/>
        <end position="391"/>
    </location>
</feature>
<organism evidence="15 16">
    <name type="scientific">Gopherus evgoodei</name>
    <name type="common">Goodes thornscrub tortoise</name>
    <dbReference type="NCBI Taxonomy" id="1825980"/>
    <lineage>
        <taxon>Eukaryota</taxon>
        <taxon>Metazoa</taxon>
        <taxon>Chordata</taxon>
        <taxon>Craniata</taxon>
        <taxon>Vertebrata</taxon>
        <taxon>Euteleostomi</taxon>
        <taxon>Archelosauria</taxon>
        <taxon>Testudinata</taxon>
        <taxon>Testudines</taxon>
        <taxon>Cryptodira</taxon>
        <taxon>Durocryptodira</taxon>
        <taxon>Testudinoidea</taxon>
        <taxon>Testudinidae</taxon>
        <taxon>Gopherus</taxon>
    </lineage>
</organism>
<protein>
    <recommendedName>
        <fullName evidence="17">Immunoglobulin superfamily DCC subclass member 3</fullName>
    </recommendedName>
</protein>
<proteinExistence type="inferred from homology"/>
<evidence type="ECO:0000256" key="12">
    <source>
        <dbReference type="SAM" id="Phobius"/>
    </source>
</evidence>
<dbReference type="SMART" id="SM00408">
    <property type="entry name" value="IGc2"/>
    <property type="match status" value="4"/>
</dbReference>
<evidence type="ECO:0000313" key="15">
    <source>
        <dbReference type="Ensembl" id="ENSGEVP00005023102.1"/>
    </source>
</evidence>
<evidence type="ECO:0000256" key="7">
    <source>
        <dbReference type="ARBA" id="ARBA00023136"/>
    </source>
</evidence>
<feature type="domain" description="Ig-like" evidence="13">
    <location>
        <begin position="205"/>
        <end position="283"/>
    </location>
</feature>
<dbReference type="FunFam" id="2.60.40.10:FF:000299">
    <property type="entry name" value="protogenin isoform X2"/>
    <property type="match status" value="1"/>
</dbReference>
<sequence>LPTGLGCPSELAFLLEPADVIAVREWPLVLHCWVEGEPPITITWHKDGAVLGSDRHTAMLANGSLRIESFRHRPGAGTANQTSVGEYSCTAQNHDGLLVSHKARVQLATLSKFHMHPESMAVEEGGVARFQCLIQGVPEATITWEHNRMALPPGDQRLTLLPAGILHITGVRRADVGAYRCVASNIANSCCSQEAQLAISGECGPKLYKEPMILSGPQNLTITVHQTAVLECIATGNLRPIVSWSWLDGRSIGVEGIQVLGTGNLKISDVSVKHTRVYVCPANRLGTRVCRTAQGILMVQVPPEFVQWPQSLSKPLGSSASFTCVVQGVPEPHLVWLKNGKILMLGENIKLIHNNRGTGGLTAVDEAIYQCIAENSAGINQASAPPPRGIQATALSTTSIQVSWQEAPPEVIEGLIGYVLHVCRVGGDQELQEAVSKTTFQHLVTGLAPDSAPVLASTMGSSKSPPLLENPHCPSAPAGHRGVRGAGKVQCMGCRGDLPHGPRVVMGGRKGTRPVEGAGHAQELCGRSVPSPAADADPACRCRPGEESSLSGVVVGVHIGMACIIFCLLFLMFGYCRSPPSSPAAGTPARPSKESTSPPGPGDRFLISSQRHKPKLPQPCPACSIPQTPHPHPPGQPLPAQAPSGGPGTKQPLGAK</sequence>
<reference evidence="15" key="3">
    <citation type="submission" date="2025-09" db="UniProtKB">
        <authorList>
            <consortium name="Ensembl"/>
        </authorList>
    </citation>
    <scope>IDENTIFICATION</scope>
</reference>
<dbReference type="InterPro" id="IPR003961">
    <property type="entry name" value="FN3_dom"/>
</dbReference>
<dbReference type="InterPro" id="IPR036179">
    <property type="entry name" value="Ig-like_dom_sf"/>
</dbReference>
<keyword evidence="10" id="KW-0393">Immunoglobulin domain</keyword>
<evidence type="ECO:0000256" key="10">
    <source>
        <dbReference type="ARBA" id="ARBA00023319"/>
    </source>
</evidence>
<evidence type="ECO:0000256" key="4">
    <source>
        <dbReference type="ARBA" id="ARBA00022729"/>
    </source>
</evidence>
<dbReference type="FunFam" id="2.60.40.10:FF:000189">
    <property type="entry name" value="Neogenin isoform 3"/>
    <property type="match status" value="1"/>
</dbReference>
<keyword evidence="7 12" id="KW-0472">Membrane</keyword>
<evidence type="ECO:0000256" key="3">
    <source>
        <dbReference type="ARBA" id="ARBA00022692"/>
    </source>
</evidence>
<name>A0A8C4YBU3_9SAUR</name>
<accession>A0A8C4YBU3</accession>
<keyword evidence="5" id="KW-0677">Repeat</keyword>
<evidence type="ECO:0000256" key="2">
    <source>
        <dbReference type="ARBA" id="ARBA00009588"/>
    </source>
</evidence>
<feature type="domain" description="Fibronectin type-III" evidence="14">
    <location>
        <begin position="386"/>
        <end position="478"/>
    </location>
</feature>
<dbReference type="Ensembl" id="ENSGEVT00005024297.1">
    <property type="protein sequence ID" value="ENSGEVP00005023102.1"/>
    <property type="gene ID" value="ENSGEVG00005016320.1"/>
</dbReference>
<evidence type="ECO:0000256" key="6">
    <source>
        <dbReference type="ARBA" id="ARBA00022989"/>
    </source>
</evidence>
<dbReference type="SUPFAM" id="SSF49265">
    <property type="entry name" value="Fibronectin type III"/>
    <property type="match status" value="1"/>
</dbReference>
<feature type="domain" description="Ig-like" evidence="13">
    <location>
        <begin position="111"/>
        <end position="198"/>
    </location>
</feature>
<evidence type="ECO:0000313" key="16">
    <source>
        <dbReference type="Proteomes" id="UP000694390"/>
    </source>
</evidence>
<keyword evidence="8" id="KW-1015">Disulfide bond</keyword>
<dbReference type="GO" id="GO:0098609">
    <property type="term" value="P:cell-cell adhesion"/>
    <property type="evidence" value="ECO:0007669"/>
    <property type="project" value="TreeGrafter"/>
</dbReference>
<feature type="compositionally biased region" description="Pro residues" evidence="11">
    <location>
        <begin position="628"/>
        <end position="637"/>
    </location>
</feature>
<dbReference type="InterPro" id="IPR003598">
    <property type="entry name" value="Ig_sub2"/>
</dbReference>
<keyword evidence="9" id="KW-0325">Glycoprotein</keyword>
<dbReference type="InterPro" id="IPR036116">
    <property type="entry name" value="FN3_sf"/>
</dbReference>
<dbReference type="SUPFAM" id="SSF48726">
    <property type="entry name" value="Immunoglobulin"/>
    <property type="match status" value="4"/>
</dbReference>
<keyword evidence="4" id="KW-0732">Signal</keyword>
<dbReference type="InterPro" id="IPR003599">
    <property type="entry name" value="Ig_sub"/>
</dbReference>
<dbReference type="CDD" id="cd00063">
    <property type="entry name" value="FN3"/>
    <property type="match status" value="1"/>
</dbReference>
<comment type="subcellular location">
    <subcellularLocation>
        <location evidence="1">Membrane</location>
        <topology evidence="1">Single-pass membrane protein</topology>
    </subcellularLocation>
</comment>
<evidence type="ECO:0000259" key="14">
    <source>
        <dbReference type="PROSITE" id="PS50853"/>
    </source>
</evidence>
<dbReference type="Gene3D" id="2.60.40.10">
    <property type="entry name" value="Immunoglobulins"/>
    <property type="match status" value="5"/>
</dbReference>
<dbReference type="InterPro" id="IPR013783">
    <property type="entry name" value="Ig-like_fold"/>
</dbReference>
<dbReference type="Pfam" id="PF13927">
    <property type="entry name" value="Ig_3"/>
    <property type="match status" value="3"/>
</dbReference>
<dbReference type="Pfam" id="PF07679">
    <property type="entry name" value="I-set"/>
    <property type="match status" value="1"/>
</dbReference>
<dbReference type="GO" id="GO:0016020">
    <property type="term" value="C:membrane"/>
    <property type="evidence" value="ECO:0007669"/>
    <property type="project" value="UniProtKB-SubCell"/>
</dbReference>
<dbReference type="FunFam" id="2.60.40.10:FF:000930">
    <property type="entry name" value="immunoglobulin superfamily DCC subclass member 3"/>
    <property type="match status" value="1"/>
</dbReference>
<dbReference type="GeneTree" id="ENSGT00940000156969"/>
<keyword evidence="16" id="KW-1185">Reference proteome</keyword>
<dbReference type="InterPro" id="IPR013098">
    <property type="entry name" value="Ig_I-set"/>
</dbReference>
<dbReference type="PANTHER" id="PTHR44170:SF40">
    <property type="entry name" value="IMMUNOGLOBULIN SUPERFAMILY DCC SUBCLASS MEMBER 3 ISOFORM X1-RELATED"/>
    <property type="match status" value="1"/>
</dbReference>
<evidence type="ECO:0000256" key="8">
    <source>
        <dbReference type="ARBA" id="ARBA00023157"/>
    </source>
</evidence>
<dbReference type="PANTHER" id="PTHR44170">
    <property type="entry name" value="PROTEIN SIDEKICK"/>
    <property type="match status" value="1"/>
</dbReference>
<dbReference type="OrthoDB" id="438268at2759"/>
<keyword evidence="3 12" id="KW-0812">Transmembrane</keyword>